<dbReference type="AlphaFoldDB" id="A0AAX6DUJ7"/>
<dbReference type="Proteomes" id="UP001140949">
    <property type="component" value="Unassembled WGS sequence"/>
</dbReference>
<proteinExistence type="predicted"/>
<sequence>MWRRALVTSQVRSERRCISGPGKIDGEIEPRRRREMLDGARLANDGCSRARQRPVLEGASRRAAGRRWRGRSVRGHERDAAQSGGSRRFSSRRRSRRGFRWLRGGSENVAFPGRAGGVDKNLVCKCNLGIRWTRTHGSGHDWCWLCRHGHD</sequence>
<dbReference type="GO" id="GO:0016301">
    <property type="term" value="F:kinase activity"/>
    <property type="evidence" value="ECO:0007669"/>
    <property type="project" value="UniProtKB-KW"/>
</dbReference>
<evidence type="ECO:0000313" key="3">
    <source>
        <dbReference type="Proteomes" id="UP001140949"/>
    </source>
</evidence>
<keyword evidence="2" id="KW-0418">Kinase</keyword>
<accession>A0AAX6DUJ7</accession>
<organism evidence="2 3">
    <name type="scientific">Iris pallida</name>
    <name type="common">Sweet iris</name>
    <dbReference type="NCBI Taxonomy" id="29817"/>
    <lineage>
        <taxon>Eukaryota</taxon>
        <taxon>Viridiplantae</taxon>
        <taxon>Streptophyta</taxon>
        <taxon>Embryophyta</taxon>
        <taxon>Tracheophyta</taxon>
        <taxon>Spermatophyta</taxon>
        <taxon>Magnoliopsida</taxon>
        <taxon>Liliopsida</taxon>
        <taxon>Asparagales</taxon>
        <taxon>Iridaceae</taxon>
        <taxon>Iridoideae</taxon>
        <taxon>Irideae</taxon>
        <taxon>Iris</taxon>
    </lineage>
</organism>
<keyword evidence="2" id="KW-0808">Transferase</keyword>
<reference evidence="2" key="1">
    <citation type="journal article" date="2023" name="GigaByte">
        <title>Genome assembly of the bearded iris, Iris pallida Lam.</title>
        <authorList>
            <person name="Bruccoleri R.E."/>
            <person name="Oakeley E.J."/>
            <person name="Faust A.M.E."/>
            <person name="Altorfer M."/>
            <person name="Dessus-Babus S."/>
            <person name="Burckhardt D."/>
            <person name="Oertli M."/>
            <person name="Naumann U."/>
            <person name="Petersen F."/>
            <person name="Wong J."/>
        </authorList>
    </citation>
    <scope>NUCLEOTIDE SEQUENCE</scope>
    <source>
        <strain evidence="2">GSM-AAB239-AS_SAM_17_03QT</strain>
    </source>
</reference>
<keyword evidence="2" id="KW-0675">Receptor</keyword>
<protein>
    <submittedName>
        <fullName evidence="2">Proline-rich receptor-like protein kinase PERK2</fullName>
    </submittedName>
</protein>
<evidence type="ECO:0000256" key="1">
    <source>
        <dbReference type="SAM" id="MobiDB-lite"/>
    </source>
</evidence>
<keyword evidence="3" id="KW-1185">Reference proteome</keyword>
<comment type="caution">
    <text evidence="2">The sequence shown here is derived from an EMBL/GenBank/DDBJ whole genome shotgun (WGS) entry which is preliminary data.</text>
</comment>
<reference evidence="2" key="2">
    <citation type="submission" date="2023-04" db="EMBL/GenBank/DDBJ databases">
        <authorList>
            <person name="Bruccoleri R.E."/>
            <person name="Oakeley E.J."/>
            <person name="Faust A.-M."/>
            <person name="Dessus-Babus S."/>
            <person name="Altorfer M."/>
            <person name="Burckhardt D."/>
            <person name="Oertli M."/>
            <person name="Naumann U."/>
            <person name="Petersen F."/>
            <person name="Wong J."/>
        </authorList>
    </citation>
    <scope>NUCLEOTIDE SEQUENCE</scope>
    <source>
        <strain evidence="2">GSM-AAB239-AS_SAM_17_03QT</strain>
        <tissue evidence="2">Leaf</tissue>
    </source>
</reference>
<name>A0AAX6DUJ7_IRIPA</name>
<evidence type="ECO:0000313" key="2">
    <source>
        <dbReference type="EMBL" id="KAJ6795438.1"/>
    </source>
</evidence>
<feature type="compositionally biased region" description="Basic residues" evidence="1">
    <location>
        <begin position="63"/>
        <end position="73"/>
    </location>
</feature>
<feature type="region of interest" description="Disordered" evidence="1">
    <location>
        <begin position="48"/>
        <end position="92"/>
    </location>
</feature>
<dbReference type="EMBL" id="JANAVB010041818">
    <property type="protein sequence ID" value="KAJ6795438.1"/>
    <property type="molecule type" value="Genomic_DNA"/>
</dbReference>
<gene>
    <name evidence="2" type="ORF">M6B38_226725</name>
</gene>